<evidence type="ECO:0000256" key="2">
    <source>
        <dbReference type="ARBA" id="ARBA00022723"/>
    </source>
</evidence>
<organism evidence="4 5">
    <name type="scientific">Naegleria fowleri</name>
    <name type="common">Brain eating amoeba</name>
    <dbReference type="NCBI Taxonomy" id="5763"/>
    <lineage>
        <taxon>Eukaryota</taxon>
        <taxon>Discoba</taxon>
        <taxon>Heterolobosea</taxon>
        <taxon>Tetramitia</taxon>
        <taxon>Eutetramitia</taxon>
        <taxon>Vahlkampfiidae</taxon>
        <taxon>Naegleria</taxon>
    </lineage>
</organism>
<comment type="cofactor">
    <cofactor evidence="1">
        <name>a divalent metal cation</name>
        <dbReference type="ChEBI" id="CHEBI:60240"/>
    </cofactor>
</comment>
<keyword evidence="2" id="KW-0479">Metal-binding</keyword>
<dbReference type="Pfam" id="PF13359">
    <property type="entry name" value="DDE_Tnp_4"/>
    <property type="match status" value="1"/>
</dbReference>
<dbReference type="GO" id="GO:0046872">
    <property type="term" value="F:metal ion binding"/>
    <property type="evidence" value="ECO:0007669"/>
    <property type="project" value="UniProtKB-KW"/>
</dbReference>
<protein>
    <recommendedName>
        <fullName evidence="3">DDE Tnp4 domain-containing protein</fullName>
    </recommendedName>
</protein>
<evidence type="ECO:0000259" key="3">
    <source>
        <dbReference type="Pfam" id="PF13359"/>
    </source>
</evidence>
<dbReference type="VEuPathDB" id="AmoebaDB:NF0077230"/>
<dbReference type="AlphaFoldDB" id="A0A6A5BVS5"/>
<dbReference type="RefSeq" id="XP_044563087.1">
    <property type="nucleotide sequence ID" value="XM_044706132.1"/>
</dbReference>
<accession>A0A6A5BVS5</accession>
<evidence type="ECO:0000313" key="5">
    <source>
        <dbReference type="Proteomes" id="UP000444721"/>
    </source>
</evidence>
<dbReference type="EMBL" id="VFQX01000030">
    <property type="protein sequence ID" value="KAF0978374.1"/>
    <property type="molecule type" value="Genomic_DNA"/>
</dbReference>
<dbReference type="OrthoDB" id="8022294at2759"/>
<name>A0A6A5BVS5_NAEFO</name>
<dbReference type="VEuPathDB" id="AmoebaDB:FDP41_002889"/>
<evidence type="ECO:0000256" key="1">
    <source>
        <dbReference type="ARBA" id="ARBA00001968"/>
    </source>
</evidence>
<proteinExistence type="predicted"/>
<dbReference type="InterPro" id="IPR027806">
    <property type="entry name" value="HARBI1_dom"/>
</dbReference>
<sequence>MLLRKVMNTPIKKIILQIGFLDATGRIRKLYGAYSPKVEDSAFMTLMKDEIETSIEGAVMLGDCGYESIVSKFRKIKIVTPKSKPKGRPAKDGRGIKKLTQKQQAQNNLLKSLRSRVECPFGQIKLKWKSLSSCFTEDDTQHRYVVKMAVAIRNFQIRK</sequence>
<dbReference type="VEuPathDB" id="AmoebaDB:NfTy_055800"/>
<dbReference type="GeneID" id="68110107"/>
<reference evidence="4 5" key="1">
    <citation type="journal article" date="2019" name="Sci. Rep.">
        <title>Nanopore sequencing improves the draft genome of the human pathogenic amoeba Naegleria fowleri.</title>
        <authorList>
            <person name="Liechti N."/>
            <person name="Schurch N."/>
            <person name="Bruggmann R."/>
            <person name="Wittwer M."/>
        </authorList>
    </citation>
    <scope>NUCLEOTIDE SEQUENCE [LARGE SCALE GENOMIC DNA]</scope>
    <source>
        <strain evidence="4 5">ATCC 30894</strain>
    </source>
</reference>
<keyword evidence="5" id="KW-1185">Reference proteome</keyword>
<feature type="domain" description="DDE Tnp4" evidence="3">
    <location>
        <begin position="54"/>
        <end position="154"/>
    </location>
</feature>
<dbReference type="Proteomes" id="UP000444721">
    <property type="component" value="Unassembled WGS sequence"/>
</dbReference>
<comment type="caution">
    <text evidence="4">The sequence shown here is derived from an EMBL/GenBank/DDBJ whole genome shotgun (WGS) entry which is preliminary data.</text>
</comment>
<evidence type="ECO:0000313" key="4">
    <source>
        <dbReference type="EMBL" id="KAF0978374.1"/>
    </source>
</evidence>
<gene>
    <name evidence="4" type="ORF">FDP41_002889</name>
</gene>